<keyword evidence="3" id="KW-0479">Metal-binding</keyword>
<reference evidence="9" key="1">
    <citation type="submission" date="2023-07" db="EMBL/GenBank/DDBJ databases">
        <title>30 novel species of actinomycetes from the DSMZ collection.</title>
        <authorList>
            <person name="Nouioui I."/>
        </authorList>
    </citation>
    <scope>NUCLEOTIDE SEQUENCE [LARGE SCALE GENOMIC DNA]</scope>
    <source>
        <strain evidence="9">DSM 44399</strain>
    </source>
</reference>
<evidence type="ECO:0000256" key="6">
    <source>
        <dbReference type="ARBA" id="ARBA00023211"/>
    </source>
</evidence>
<dbReference type="GO" id="GO:0035539">
    <property type="term" value="F:8-oxo-7,8-dihydrodeoxyguanosine triphosphate pyrophosphatase activity"/>
    <property type="evidence" value="ECO:0007669"/>
    <property type="project" value="UniProtKB-EC"/>
</dbReference>
<dbReference type="PROSITE" id="PS51462">
    <property type="entry name" value="NUDIX"/>
    <property type="match status" value="1"/>
</dbReference>
<dbReference type="Gene3D" id="3.90.79.10">
    <property type="entry name" value="Nucleoside Triphosphate Pyrophosphohydrolase"/>
    <property type="match status" value="1"/>
</dbReference>
<comment type="caution">
    <text evidence="8">The sequence shown here is derived from an EMBL/GenBank/DDBJ whole genome shotgun (WGS) entry which is preliminary data.</text>
</comment>
<evidence type="ECO:0000313" key="9">
    <source>
        <dbReference type="Proteomes" id="UP001183176"/>
    </source>
</evidence>
<dbReference type="InterPro" id="IPR000086">
    <property type="entry name" value="NUDIX_hydrolase_dom"/>
</dbReference>
<evidence type="ECO:0000313" key="8">
    <source>
        <dbReference type="EMBL" id="MDT0263383.1"/>
    </source>
</evidence>
<dbReference type="EMBL" id="JAVREH010000037">
    <property type="protein sequence ID" value="MDT0263383.1"/>
    <property type="molecule type" value="Genomic_DNA"/>
</dbReference>
<dbReference type="PANTHER" id="PTHR12992">
    <property type="entry name" value="NUDIX HYDROLASE"/>
    <property type="match status" value="1"/>
</dbReference>
<name>A0ABU2JF75_9ACTN</name>
<comment type="cofactor">
    <cofactor evidence="1">
        <name>Mn(2+)</name>
        <dbReference type="ChEBI" id="CHEBI:29035"/>
    </cofactor>
</comment>
<keyword evidence="4 8" id="KW-0378">Hydrolase</keyword>
<evidence type="ECO:0000256" key="4">
    <source>
        <dbReference type="ARBA" id="ARBA00022801"/>
    </source>
</evidence>
<organism evidence="8 9">
    <name type="scientific">Jatrophihabitans lederbergiae</name>
    <dbReference type="NCBI Taxonomy" id="3075547"/>
    <lineage>
        <taxon>Bacteria</taxon>
        <taxon>Bacillati</taxon>
        <taxon>Actinomycetota</taxon>
        <taxon>Actinomycetes</taxon>
        <taxon>Jatrophihabitantales</taxon>
        <taxon>Jatrophihabitantaceae</taxon>
        <taxon>Jatrophihabitans</taxon>
    </lineage>
</organism>
<dbReference type="CDD" id="cd03426">
    <property type="entry name" value="NUDIX_CoAse_Nudt7"/>
    <property type="match status" value="1"/>
</dbReference>
<dbReference type="Proteomes" id="UP001183176">
    <property type="component" value="Unassembled WGS sequence"/>
</dbReference>
<dbReference type="PANTHER" id="PTHR12992:SF11">
    <property type="entry name" value="MITOCHONDRIAL COENZYME A DIPHOSPHATASE NUDT8"/>
    <property type="match status" value="1"/>
</dbReference>
<keyword evidence="5" id="KW-0460">Magnesium</keyword>
<accession>A0ABU2JF75</accession>
<keyword evidence="9" id="KW-1185">Reference proteome</keyword>
<evidence type="ECO:0000256" key="3">
    <source>
        <dbReference type="ARBA" id="ARBA00022723"/>
    </source>
</evidence>
<evidence type="ECO:0000256" key="2">
    <source>
        <dbReference type="ARBA" id="ARBA00001946"/>
    </source>
</evidence>
<keyword evidence="6" id="KW-0464">Manganese</keyword>
<protein>
    <submittedName>
        <fullName evidence="8">CoA pyrophosphatase</fullName>
        <ecNumber evidence="8">3.6.1.55</ecNumber>
    </submittedName>
</protein>
<sequence length="220" mass="23500">MSHPAQHSIAVPQWLSPLAEAAGTVEARDLSRFVPPSDGSGRHSAVLMLFASPDGVEAADVLLLQRAATLRSHAGQVAFPGGATDPEDASSRATALREAEEEVGVRPQTVDVLAELPALWLPPSGFVVTPVLAYWREPHPVGIVDEAEVAGVRRAPLAELLDPANRFTVRHPSGFTGPGFEVSGLFVWGFTAGLLDRLLRLAGWERPWNRDAVRGLPEAS</sequence>
<feature type="domain" description="Nudix hydrolase" evidence="7">
    <location>
        <begin position="41"/>
        <end position="181"/>
    </location>
</feature>
<dbReference type="SUPFAM" id="SSF55811">
    <property type="entry name" value="Nudix"/>
    <property type="match status" value="1"/>
</dbReference>
<evidence type="ECO:0000256" key="1">
    <source>
        <dbReference type="ARBA" id="ARBA00001936"/>
    </source>
</evidence>
<dbReference type="RefSeq" id="WP_311424530.1">
    <property type="nucleotide sequence ID" value="NZ_JAVREH010000037.1"/>
</dbReference>
<evidence type="ECO:0000256" key="5">
    <source>
        <dbReference type="ARBA" id="ARBA00022842"/>
    </source>
</evidence>
<dbReference type="EC" id="3.6.1.55" evidence="8"/>
<proteinExistence type="predicted"/>
<dbReference type="InterPro" id="IPR045121">
    <property type="entry name" value="CoAse"/>
</dbReference>
<comment type="cofactor">
    <cofactor evidence="2">
        <name>Mg(2+)</name>
        <dbReference type="ChEBI" id="CHEBI:18420"/>
    </cofactor>
</comment>
<evidence type="ECO:0000259" key="7">
    <source>
        <dbReference type="PROSITE" id="PS51462"/>
    </source>
</evidence>
<dbReference type="InterPro" id="IPR015797">
    <property type="entry name" value="NUDIX_hydrolase-like_dom_sf"/>
</dbReference>
<gene>
    <name evidence="8" type="ORF">RM423_18530</name>
</gene>
<dbReference type="Pfam" id="PF00293">
    <property type="entry name" value="NUDIX"/>
    <property type="match status" value="1"/>
</dbReference>